<protein>
    <submittedName>
        <fullName evidence="4">Xanthine dehydrogenase accessory protein XdhC</fullName>
    </submittedName>
</protein>
<evidence type="ECO:0000259" key="2">
    <source>
        <dbReference type="Pfam" id="PF02625"/>
    </source>
</evidence>
<gene>
    <name evidence="4" type="primary">xdhC</name>
    <name evidence="4" type="ORF">RS130_15115</name>
</gene>
<keyword evidence="5" id="KW-1185">Reference proteome</keyword>
<feature type="domain" description="XdhC- CoxI" evidence="2">
    <location>
        <begin position="24"/>
        <end position="82"/>
    </location>
</feature>
<dbReference type="InterPro" id="IPR027051">
    <property type="entry name" value="XdhC_Rossmann_dom"/>
</dbReference>
<feature type="region of interest" description="Disordered" evidence="1">
    <location>
        <begin position="270"/>
        <end position="292"/>
    </location>
</feature>
<dbReference type="NCBIfam" id="TIGR02964">
    <property type="entry name" value="xanthine_xdhC"/>
    <property type="match status" value="1"/>
</dbReference>
<dbReference type="InterPro" id="IPR052698">
    <property type="entry name" value="MoCofactor_Util/Proc"/>
</dbReference>
<organism evidence="4 5">
    <name type="scientific">Paraglaciecola aquimarina</name>
    <dbReference type="NCBI Taxonomy" id="1235557"/>
    <lineage>
        <taxon>Bacteria</taxon>
        <taxon>Pseudomonadati</taxon>
        <taxon>Pseudomonadota</taxon>
        <taxon>Gammaproteobacteria</taxon>
        <taxon>Alteromonadales</taxon>
        <taxon>Alteromonadaceae</taxon>
        <taxon>Paraglaciecola</taxon>
    </lineage>
</organism>
<sequence>MLNQSTTGFHQLSWAQAAAHLDSQQIDYVIVTVIKTLGSVPRASGTKMLVSLTDIYDTIGGGHLEYKAIKKARELLGQTNSEPFIEQFKLGANLGQCCGGQATVLFEVMHSHSLKLDVYGAGHVAQALMPIIQHLPVQIRWIDSRKEVFPAKVDPRITVVVDEDPTEQAKLADANTASLILTHNHQLDFALVQTILTRNDALWLGVIGSETKAKRFAYKLSHRDFSPEQIKQMICPVGLPQIQGKLPMEVAVSIAGQLISLYQSWSKQQKSDHNPVEKAELSATTPNMETTE</sequence>
<dbReference type="Gene3D" id="3.40.50.720">
    <property type="entry name" value="NAD(P)-binding Rossmann-like Domain"/>
    <property type="match status" value="1"/>
</dbReference>
<dbReference type="EMBL" id="JAWDIO010000002">
    <property type="protein sequence ID" value="MDU0355051.1"/>
    <property type="molecule type" value="Genomic_DNA"/>
</dbReference>
<evidence type="ECO:0000256" key="1">
    <source>
        <dbReference type="SAM" id="MobiDB-lite"/>
    </source>
</evidence>
<evidence type="ECO:0000259" key="3">
    <source>
        <dbReference type="Pfam" id="PF13478"/>
    </source>
</evidence>
<proteinExistence type="predicted"/>
<evidence type="ECO:0000313" key="4">
    <source>
        <dbReference type="EMBL" id="MDU0355051.1"/>
    </source>
</evidence>
<dbReference type="PANTHER" id="PTHR30388:SF6">
    <property type="entry name" value="XANTHINE DEHYDROGENASE SUBUNIT A-RELATED"/>
    <property type="match status" value="1"/>
</dbReference>
<dbReference type="Proteomes" id="UP001247805">
    <property type="component" value="Unassembled WGS sequence"/>
</dbReference>
<dbReference type="PANTHER" id="PTHR30388">
    <property type="entry name" value="ALDEHYDE OXIDOREDUCTASE MOLYBDENUM COFACTOR ASSEMBLY PROTEIN"/>
    <property type="match status" value="1"/>
</dbReference>
<reference evidence="4 5" key="1">
    <citation type="submission" date="2023-10" db="EMBL/GenBank/DDBJ databases">
        <title>Glaciecola aquimarina strain GGW-M5 nov., isolated from a coastal seawater.</title>
        <authorList>
            <person name="Bayburt H."/>
            <person name="Kim J.M."/>
            <person name="Choi B.J."/>
            <person name="Jeon C.O."/>
        </authorList>
    </citation>
    <scope>NUCLEOTIDE SEQUENCE [LARGE SCALE GENOMIC DNA]</scope>
    <source>
        <strain evidence="4 5">KCTC 32108</strain>
    </source>
</reference>
<dbReference type="Pfam" id="PF13478">
    <property type="entry name" value="XdhC_C"/>
    <property type="match status" value="1"/>
</dbReference>
<feature type="compositionally biased region" description="Basic and acidic residues" evidence="1">
    <location>
        <begin position="270"/>
        <end position="280"/>
    </location>
</feature>
<dbReference type="InterPro" id="IPR003777">
    <property type="entry name" value="XdhC_CoxI"/>
</dbReference>
<dbReference type="Pfam" id="PF02625">
    <property type="entry name" value="XdhC_CoxI"/>
    <property type="match status" value="1"/>
</dbReference>
<comment type="caution">
    <text evidence="4">The sequence shown here is derived from an EMBL/GenBank/DDBJ whole genome shotgun (WGS) entry which is preliminary data.</text>
</comment>
<evidence type="ECO:0000313" key="5">
    <source>
        <dbReference type="Proteomes" id="UP001247805"/>
    </source>
</evidence>
<feature type="domain" description="XdhC Rossmann" evidence="3">
    <location>
        <begin position="118"/>
        <end position="258"/>
    </location>
</feature>
<dbReference type="RefSeq" id="WP_316026608.1">
    <property type="nucleotide sequence ID" value="NZ_JAWDIO010000002.1"/>
</dbReference>
<feature type="compositionally biased region" description="Polar residues" evidence="1">
    <location>
        <begin position="282"/>
        <end position="292"/>
    </location>
</feature>
<accession>A0ABU3SYH6</accession>
<dbReference type="InterPro" id="IPR014308">
    <property type="entry name" value="Xanthine_DH_XdhC"/>
</dbReference>
<name>A0ABU3SYH6_9ALTE</name>